<dbReference type="RefSeq" id="WP_379934916.1">
    <property type="nucleotide sequence ID" value="NZ_JBHTHY010000011.1"/>
</dbReference>
<reference evidence="2" key="1">
    <citation type="journal article" date="2019" name="Int. J. Syst. Evol. Microbiol.">
        <title>The Global Catalogue of Microorganisms (GCM) 10K type strain sequencing project: providing services to taxonomists for standard genome sequencing and annotation.</title>
        <authorList>
            <consortium name="The Broad Institute Genomics Platform"/>
            <consortium name="The Broad Institute Genome Sequencing Center for Infectious Disease"/>
            <person name="Wu L."/>
            <person name="Ma J."/>
        </authorList>
    </citation>
    <scope>NUCLEOTIDE SEQUENCE [LARGE SCALE GENOMIC DNA]</scope>
    <source>
        <strain evidence="2">CCUG 61948</strain>
    </source>
</reference>
<gene>
    <name evidence="1" type="ORF">ACFQZJ_12335</name>
</gene>
<keyword evidence="2" id="KW-1185">Reference proteome</keyword>
<dbReference type="EMBL" id="JBHTHY010000011">
    <property type="protein sequence ID" value="MFD0798251.1"/>
    <property type="molecule type" value="Genomic_DNA"/>
</dbReference>
<dbReference type="Proteomes" id="UP001597012">
    <property type="component" value="Unassembled WGS sequence"/>
</dbReference>
<protein>
    <submittedName>
        <fullName evidence="1">Uncharacterized protein</fullName>
    </submittedName>
</protein>
<name>A0ABW3B4J9_9FLAO</name>
<comment type="caution">
    <text evidence="1">The sequence shown here is derived from an EMBL/GenBank/DDBJ whole genome shotgun (WGS) entry which is preliminary data.</text>
</comment>
<evidence type="ECO:0000313" key="2">
    <source>
        <dbReference type="Proteomes" id="UP001597012"/>
    </source>
</evidence>
<evidence type="ECO:0000313" key="1">
    <source>
        <dbReference type="EMBL" id="MFD0798251.1"/>
    </source>
</evidence>
<organism evidence="1 2">
    <name type="scientific">Maribacter chungangensis</name>
    <dbReference type="NCBI Taxonomy" id="1069117"/>
    <lineage>
        <taxon>Bacteria</taxon>
        <taxon>Pseudomonadati</taxon>
        <taxon>Bacteroidota</taxon>
        <taxon>Flavobacteriia</taxon>
        <taxon>Flavobacteriales</taxon>
        <taxon>Flavobacteriaceae</taxon>
        <taxon>Maribacter</taxon>
    </lineage>
</organism>
<proteinExistence type="predicted"/>
<sequence>MASTCFWKEDMLKKGYPDPKANYLVVEIEKVEDPAFANVKWDFRKLAGFGNGRGSGIPFASSLAALMRVKVMP</sequence>
<accession>A0ABW3B4J9</accession>